<keyword evidence="2" id="KW-0813">Transport</keyword>
<dbReference type="PANTHER" id="PTHR11384:SF59">
    <property type="entry name" value="LYSOSOMAL COBALAMIN TRANSPORTER ABCD4"/>
    <property type="match status" value="1"/>
</dbReference>
<evidence type="ECO:0000259" key="9">
    <source>
        <dbReference type="PROSITE" id="PS50893"/>
    </source>
</evidence>
<sequence length="565" mass="65276">MRRLNVQFLQQFWSIAKLYWFGNEKWGAIAMLSTLIILVIVSTHIDVLANAQQGNVLSALATQDSSRFWTTTRNLFGLYLIMVAIWSSYNFIRKKLTLYWRRWLTHHFLEKYFGNRAFYELSQSHQELDNPDQRISEDTYKFADGFLSFFFDMFHSSIKVIAFSAVLWGISKTLMIVLIVYASTGTIFSIGFFGRKLVKLHFAQRKKEGNFRFGLVRLRENAESIAFYRGEAQEAHQLNLLFNQVFNNFNKLLLWQEFNLNAFIKFYEFIPSILPAIIVAPQILSGQIEVGKFGEAQGAFMSLFRSMFVIANTFHELVMFAASTERLSELYTFLQQPLSQSKYQPISHTTIKTVEDKHLALQNLTLYTPNYQRILCQDISVKLQPGQGLLIMGTSGCGKSSLLRAIAGLWNSGNGRITRPKLEEILFLPQRPYMLLGTLRNQLVYPQTHVNLTDSELHQVLQQINLSDLAQRFGGFDVEKDWHDVLSLGEQQRVAFARILIAKPKYVILDEATSALDVKNEENLYRHLLETKTTFISVGHRPSLLKYHQTILEILDSKQWKVQQV</sequence>
<keyword evidence="7 8" id="KW-0472">Membrane</keyword>
<evidence type="ECO:0000256" key="4">
    <source>
        <dbReference type="ARBA" id="ARBA00022741"/>
    </source>
</evidence>
<keyword evidence="6 8" id="KW-1133">Transmembrane helix</keyword>
<dbReference type="AlphaFoldDB" id="A0A0C1RKH8"/>
<reference evidence="12" key="1">
    <citation type="journal article" date="2015" name="Genome Announc.">
        <title>Draft Genome Sequence of Tolypothrix boutellei Strain VB521301.</title>
        <authorList>
            <person name="Chandrababunaidu M.M."/>
            <person name="Singh D."/>
            <person name="Sen D."/>
            <person name="Bhan S."/>
            <person name="Das S."/>
            <person name="Gupta A."/>
            <person name="Adhikary S.P."/>
            <person name="Tripathy S."/>
        </authorList>
    </citation>
    <scope>NUCLEOTIDE SEQUENCE</scope>
    <source>
        <strain evidence="12">VB521301</strain>
    </source>
</reference>
<evidence type="ECO:0000256" key="2">
    <source>
        <dbReference type="ARBA" id="ARBA00022448"/>
    </source>
</evidence>
<dbReference type="STRING" id="1479485.DA73_0213055"/>
<accession>A0A0C1RKH8</accession>
<keyword evidence="5 12" id="KW-0067">ATP-binding</keyword>
<dbReference type="CDD" id="cd03223">
    <property type="entry name" value="ABCD_peroxisomal_ALDP"/>
    <property type="match status" value="1"/>
</dbReference>
<evidence type="ECO:0000313" key="13">
    <source>
        <dbReference type="Proteomes" id="UP000029738"/>
    </source>
</evidence>
<dbReference type="SUPFAM" id="SSF52540">
    <property type="entry name" value="P-loop containing nucleoside triphosphate hydrolases"/>
    <property type="match status" value="1"/>
</dbReference>
<dbReference type="PROSITE" id="PS50929">
    <property type="entry name" value="ABC_TM1F"/>
    <property type="match status" value="1"/>
</dbReference>
<dbReference type="EMBL" id="JHEG02000037">
    <property type="protein sequence ID" value="KIE12450.1"/>
    <property type="molecule type" value="Genomic_DNA"/>
</dbReference>
<organism evidence="12">
    <name type="scientific">Tolypothrix bouteillei VB521301</name>
    <dbReference type="NCBI Taxonomy" id="1479485"/>
    <lineage>
        <taxon>Bacteria</taxon>
        <taxon>Bacillati</taxon>
        <taxon>Cyanobacteriota</taxon>
        <taxon>Cyanophyceae</taxon>
        <taxon>Nostocales</taxon>
        <taxon>Tolypothrichaceae</taxon>
        <taxon>Tolypothrix</taxon>
    </lineage>
</organism>
<protein>
    <submittedName>
        <fullName evidence="11 12">ABC transporter ATP-binding protein</fullName>
    </submittedName>
</protein>
<keyword evidence="3 8" id="KW-0812">Transmembrane</keyword>
<keyword evidence="13" id="KW-1185">Reference proteome</keyword>
<evidence type="ECO:0000256" key="3">
    <source>
        <dbReference type="ARBA" id="ARBA00022692"/>
    </source>
</evidence>
<evidence type="ECO:0000313" key="11">
    <source>
        <dbReference type="EMBL" id="KAF3890210.1"/>
    </source>
</evidence>
<dbReference type="GO" id="GO:0005886">
    <property type="term" value="C:plasma membrane"/>
    <property type="evidence" value="ECO:0007669"/>
    <property type="project" value="UniProtKB-SubCell"/>
</dbReference>
<dbReference type="PROSITE" id="PS50893">
    <property type="entry name" value="ABC_TRANSPORTER_2"/>
    <property type="match status" value="1"/>
</dbReference>
<feature type="transmembrane region" description="Helical" evidence="8">
    <location>
        <begin position="75"/>
        <end position="92"/>
    </location>
</feature>
<feature type="domain" description="ABC transporter" evidence="9">
    <location>
        <begin position="359"/>
        <end position="565"/>
    </location>
</feature>
<evidence type="ECO:0000256" key="5">
    <source>
        <dbReference type="ARBA" id="ARBA00022840"/>
    </source>
</evidence>
<dbReference type="PANTHER" id="PTHR11384">
    <property type="entry name" value="ATP-BINDING CASSETTE, SUB-FAMILY D MEMBER"/>
    <property type="match status" value="1"/>
</dbReference>
<dbReference type="GO" id="GO:0005524">
    <property type="term" value="F:ATP binding"/>
    <property type="evidence" value="ECO:0007669"/>
    <property type="project" value="UniProtKB-KW"/>
</dbReference>
<dbReference type="InterPro" id="IPR027417">
    <property type="entry name" value="P-loop_NTPase"/>
</dbReference>
<name>A0A0C1RKH8_9CYAN</name>
<evidence type="ECO:0000256" key="8">
    <source>
        <dbReference type="SAM" id="Phobius"/>
    </source>
</evidence>
<dbReference type="OrthoDB" id="9810134at2"/>
<feature type="transmembrane region" description="Helical" evidence="8">
    <location>
        <begin position="26"/>
        <end position="45"/>
    </location>
</feature>
<dbReference type="Gene3D" id="1.20.1560.10">
    <property type="entry name" value="ABC transporter type 1, transmembrane domain"/>
    <property type="match status" value="1"/>
</dbReference>
<dbReference type="InterPro" id="IPR036640">
    <property type="entry name" value="ABC1_TM_sf"/>
</dbReference>
<dbReference type="EMBL" id="JHEG04000001">
    <property type="protein sequence ID" value="KAF3890210.1"/>
    <property type="molecule type" value="Genomic_DNA"/>
</dbReference>
<dbReference type="Pfam" id="PF06472">
    <property type="entry name" value="ABC_membrane_2"/>
    <property type="match status" value="1"/>
</dbReference>
<dbReference type="Gene3D" id="3.40.50.300">
    <property type="entry name" value="P-loop containing nucleotide triphosphate hydrolases"/>
    <property type="match status" value="1"/>
</dbReference>
<dbReference type="GO" id="GO:0016887">
    <property type="term" value="F:ATP hydrolysis activity"/>
    <property type="evidence" value="ECO:0007669"/>
    <property type="project" value="InterPro"/>
</dbReference>
<dbReference type="SMART" id="SM00382">
    <property type="entry name" value="AAA"/>
    <property type="match status" value="1"/>
</dbReference>
<dbReference type="InterPro" id="IPR011527">
    <property type="entry name" value="ABC1_TM_dom"/>
</dbReference>
<evidence type="ECO:0000259" key="10">
    <source>
        <dbReference type="PROSITE" id="PS50929"/>
    </source>
</evidence>
<dbReference type="InterPro" id="IPR017871">
    <property type="entry name" value="ABC_transporter-like_CS"/>
</dbReference>
<dbReference type="InterPro" id="IPR003593">
    <property type="entry name" value="AAA+_ATPase"/>
</dbReference>
<comment type="caution">
    <text evidence="12">The sequence shown here is derived from an EMBL/GenBank/DDBJ whole genome shotgun (WGS) entry which is preliminary data.</text>
</comment>
<dbReference type="RefSeq" id="WP_038109523.1">
    <property type="nucleotide sequence ID" value="NZ_JHEG04000001.1"/>
</dbReference>
<dbReference type="Pfam" id="PF00005">
    <property type="entry name" value="ABC_tran"/>
    <property type="match status" value="1"/>
</dbReference>
<evidence type="ECO:0000256" key="7">
    <source>
        <dbReference type="ARBA" id="ARBA00023136"/>
    </source>
</evidence>
<proteinExistence type="predicted"/>
<feature type="domain" description="ABC transmembrane type-1" evidence="10">
    <location>
        <begin position="27"/>
        <end position="319"/>
    </location>
</feature>
<dbReference type="Proteomes" id="UP000029738">
    <property type="component" value="Unassembled WGS sequence"/>
</dbReference>
<keyword evidence="4" id="KW-0547">Nucleotide-binding</keyword>
<comment type="subcellular location">
    <subcellularLocation>
        <location evidence="1">Cell membrane</location>
        <topology evidence="1">Multi-pass membrane protein</topology>
    </subcellularLocation>
</comment>
<evidence type="ECO:0000256" key="1">
    <source>
        <dbReference type="ARBA" id="ARBA00004651"/>
    </source>
</evidence>
<evidence type="ECO:0000313" key="12">
    <source>
        <dbReference type="EMBL" id="KIE12450.1"/>
    </source>
</evidence>
<reference evidence="11" key="2">
    <citation type="submission" date="2019-11" db="EMBL/GenBank/DDBJ databases">
        <title>Improved Assembly of Tolypothrix boutellei genome.</title>
        <authorList>
            <person name="Sarangi A.N."/>
            <person name="Mukherjee M."/>
            <person name="Ghosh S."/>
            <person name="Singh D."/>
            <person name="Das A."/>
            <person name="Kant S."/>
            <person name="Prusty A."/>
            <person name="Tripathy S."/>
        </authorList>
    </citation>
    <scope>NUCLEOTIDE SEQUENCE</scope>
    <source>
        <strain evidence="11">VB521301</strain>
    </source>
</reference>
<evidence type="ECO:0000256" key="6">
    <source>
        <dbReference type="ARBA" id="ARBA00022989"/>
    </source>
</evidence>
<dbReference type="PROSITE" id="PS00211">
    <property type="entry name" value="ABC_TRANSPORTER_1"/>
    <property type="match status" value="1"/>
</dbReference>
<dbReference type="SUPFAM" id="SSF90123">
    <property type="entry name" value="ABC transporter transmembrane region"/>
    <property type="match status" value="1"/>
</dbReference>
<dbReference type="InterPro" id="IPR050835">
    <property type="entry name" value="ABC_transporter_sub-D"/>
</dbReference>
<dbReference type="InterPro" id="IPR003439">
    <property type="entry name" value="ABC_transporter-like_ATP-bd"/>
</dbReference>
<dbReference type="GO" id="GO:0140359">
    <property type="term" value="F:ABC-type transporter activity"/>
    <property type="evidence" value="ECO:0007669"/>
    <property type="project" value="InterPro"/>
</dbReference>
<gene>
    <name evidence="12" type="ORF">DA73_0213055</name>
    <name evidence="11" type="ORF">DA73_0400035750</name>
</gene>